<evidence type="ECO:0000313" key="2">
    <source>
        <dbReference type="EMBL" id="SDD37954.1"/>
    </source>
</evidence>
<dbReference type="EMBL" id="FNAC01000027">
    <property type="protein sequence ID" value="SDD37954.1"/>
    <property type="molecule type" value="Genomic_DNA"/>
</dbReference>
<accession>A0A1G6U9P9</accession>
<protein>
    <recommendedName>
        <fullName evidence="4">NVEALA protein</fullName>
    </recommendedName>
</protein>
<evidence type="ECO:0008006" key="4">
    <source>
        <dbReference type="Google" id="ProtNLM"/>
    </source>
</evidence>
<keyword evidence="3" id="KW-1185">Reference proteome</keyword>
<organism evidence="2 3">
    <name type="scientific">Algoriphagus faecimaris</name>
    <dbReference type="NCBI Taxonomy" id="686796"/>
    <lineage>
        <taxon>Bacteria</taxon>
        <taxon>Pseudomonadati</taxon>
        <taxon>Bacteroidota</taxon>
        <taxon>Cytophagia</taxon>
        <taxon>Cytophagales</taxon>
        <taxon>Cyclobacteriaceae</taxon>
        <taxon>Algoriphagus</taxon>
    </lineage>
</organism>
<name>A0A1G6U9P9_9BACT</name>
<feature type="signal peptide" evidence="1">
    <location>
        <begin position="1"/>
        <end position="22"/>
    </location>
</feature>
<reference evidence="3" key="1">
    <citation type="submission" date="2016-10" db="EMBL/GenBank/DDBJ databases">
        <authorList>
            <person name="Varghese N."/>
            <person name="Submissions S."/>
        </authorList>
    </citation>
    <scope>NUCLEOTIDE SEQUENCE [LARGE SCALE GENOMIC DNA]</scope>
    <source>
        <strain evidence="3">DSM 23095</strain>
    </source>
</reference>
<evidence type="ECO:0000256" key="1">
    <source>
        <dbReference type="SAM" id="SignalP"/>
    </source>
</evidence>
<feature type="chain" id="PRO_5011706660" description="NVEALA protein" evidence="1">
    <location>
        <begin position="23"/>
        <end position="93"/>
    </location>
</feature>
<dbReference type="AlphaFoldDB" id="A0A1G6U9P9"/>
<sequence length="93" mass="10188">MNKLMSKLPLLAFVLVAFAAFAFNMPGELDPEYAQDPDNQEIWYDLSSVTPGPNTYECDDVQDVCTRVLPSSSAAMKTSGEFIKNGTLPVVQP</sequence>
<proteinExistence type="predicted"/>
<gene>
    <name evidence="2" type="ORF">SAMN04488104_102718</name>
</gene>
<evidence type="ECO:0000313" key="3">
    <source>
        <dbReference type="Proteomes" id="UP000199060"/>
    </source>
</evidence>
<dbReference type="Proteomes" id="UP000199060">
    <property type="component" value="Unassembled WGS sequence"/>
</dbReference>
<keyword evidence="1" id="KW-0732">Signal</keyword>